<dbReference type="OrthoDB" id="2353623at2"/>
<dbReference type="GO" id="GO:0042254">
    <property type="term" value="P:ribosome biogenesis"/>
    <property type="evidence" value="ECO:0007669"/>
    <property type="project" value="InterPro"/>
</dbReference>
<keyword evidence="6" id="KW-1185">Reference proteome</keyword>
<evidence type="ECO:0000256" key="2">
    <source>
        <dbReference type="ARBA" id="ARBA00007337"/>
    </source>
</evidence>
<name>A0A2V3W3L6_9BACI</name>
<dbReference type="GO" id="GO:1990904">
    <property type="term" value="C:ribonucleoprotein complex"/>
    <property type="evidence" value="ECO:0007669"/>
    <property type="project" value="UniProtKB-KW"/>
</dbReference>
<evidence type="ECO:0000256" key="1">
    <source>
        <dbReference type="ARBA" id="ARBA00007326"/>
    </source>
</evidence>
<dbReference type="SUPFAM" id="SSF55315">
    <property type="entry name" value="L30e-like"/>
    <property type="match status" value="1"/>
</dbReference>
<reference evidence="5 6" key="1">
    <citation type="submission" date="2018-05" db="EMBL/GenBank/DDBJ databases">
        <title>Genomic Encyclopedia of Type Strains, Phase IV (KMG-IV): sequencing the most valuable type-strain genomes for metagenomic binning, comparative biology and taxonomic classification.</title>
        <authorList>
            <person name="Goeker M."/>
        </authorList>
    </citation>
    <scope>NUCLEOTIDE SEQUENCE [LARGE SCALE GENOMIC DNA]</scope>
    <source>
        <strain evidence="5 6">DSM 22440</strain>
    </source>
</reference>
<comment type="similarity">
    <text evidence="1">Belongs to the eukaryotic ribosomal protein eL30 family.</text>
</comment>
<dbReference type="Pfam" id="PF01248">
    <property type="entry name" value="Ribosomal_L7Ae"/>
    <property type="match status" value="1"/>
</dbReference>
<dbReference type="PROSITE" id="PS00709">
    <property type="entry name" value="RIBOSOMAL_L30E_1"/>
    <property type="match status" value="1"/>
</dbReference>
<comment type="similarity">
    <text evidence="2">Belongs to the eukaryotic ribosomal protein eL8 family.</text>
</comment>
<evidence type="ECO:0000313" key="6">
    <source>
        <dbReference type="Proteomes" id="UP000247922"/>
    </source>
</evidence>
<protein>
    <submittedName>
        <fullName evidence="5">LSU ribosomal protein L7AE</fullName>
    </submittedName>
</protein>
<dbReference type="InterPro" id="IPR004037">
    <property type="entry name" value="Ribosomal_eL8-like_CS"/>
</dbReference>
<organism evidence="5 6">
    <name type="scientific">Streptohalobacillus salinus</name>
    <dbReference type="NCBI Taxonomy" id="621096"/>
    <lineage>
        <taxon>Bacteria</taxon>
        <taxon>Bacillati</taxon>
        <taxon>Bacillota</taxon>
        <taxon>Bacilli</taxon>
        <taxon>Bacillales</taxon>
        <taxon>Bacillaceae</taxon>
        <taxon>Streptohalobacillus</taxon>
    </lineage>
</organism>
<evidence type="ECO:0000256" key="3">
    <source>
        <dbReference type="ARBA" id="ARBA00023274"/>
    </source>
</evidence>
<keyword evidence="3" id="KW-0687">Ribonucleoprotein</keyword>
<dbReference type="InterPro" id="IPR022991">
    <property type="entry name" value="Ribosomal_eL30_CS"/>
</dbReference>
<dbReference type="InterPro" id="IPR018492">
    <property type="entry name" value="Ribosomal_eL8/Nhp2"/>
</dbReference>
<dbReference type="Gene3D" id="3.30.1330.30">
    <property type="match status" value="1"/>
</dbReference>
<evidence type="ECO:0000313" key="5">
    <source>
        <dbReference type="EMBL" id="PXW87728.1"/>
    </source>
</evidence>
<dbReference type="AlphaFoldDB" id="A0A2V3W3L6"/>
<comment type="caution">
    <text evidence="5">The sequence shown here is derived from an EMBL/GenBank/DDBJ whole genome shotgun (WGS) entry which is preliminary data.</text>
</comment>
<dbReference type="EMBL" id="QJJR01000015">
    <property type="protein sequence ID" value="PXW87728.1"/>
    <property type="molecule type" value="Genomic_DNA"/>
</dbReference>
<gene>
    <name evidence="5" type="ORF">DES38_11547</name>
</gene>
<dbReference type="PRINTS" id="PR00884">
    <property type="entry name" value="RIBOSOMALHS6"/>
</dbReference>
<dbReference type="GO" id="GO:0005840">
    <property type="term" value="C:ribosome"/>
    <property type="evidence" value="ECO:0007669"/>
    <property type="project" value="UniProtKB-KW"/>
</dbReference>
<dbReference type="InterPro" id="IPR004038">
    <property type="entry name" value="Ribosomal_eL8/eL30/eS12/Gad45"/>
</dbReference>
<feature type="domain" description="Ribosomal protein eL8/eL30/eS12/Gadd45" evidence="4">
    <location>
        <begin position="5"/>
        <end position="82"/>
    </location>
</feature>
<dbReference type="Proteomes" id="UP000247922">
    <property type="component" value="Unassembled WGS sequence"/>
</dbReference>
<dbReference type="InterPro" id="IPR029064">
    <property type="entry name" value="Ribosomal_eL30-like_sf"/>
</dbReference>
<dbReference type="PROSITE" id="PS01082">
    <property type="entry name" value="RIBOSOMAL_L7AE"/>
    <property type="match status" value="1"/>
</dbReference>
<keyword evidence="5" id="KW-0689">Ribosomal protein</keyword>
<dbReference type="RefSeq" id="WP_110252052.1">
    <property type="nucleotide sequence ID" value="NZ_QJJR01000015.1"/>
</dbReference>
<accession>A0A2V3W3L6</accession>
<proteinExistence type="inferred from homology"/>
<evidence type="ECO:0000259" key="4">
    <source>
        <dbReference type="Pfam" id="PF01248"/>
    </source>
</evidence>
<sequence length="83" mass="9042">MSYEKVILASDRLVIGTKQTIKAIKSGDVKELIIAEDIDPYMINKLIHLADKTEIPYALVDSKKRLGKACGIDVGTAAVAIKQ</sequence>
<dbReference type="PRINTS" id="PR00881">
    <property type="entry name" value="L7ARS6FAMILY"/>
</dbReference>